<feature type="signal peptide" evidence="2">
    <location>
        <begin position="1"/>
        <end position="22"/>
    </location>
</feature>
<sequence>MVHSRSTLTALLIAGAASCVVAFPLSQSRPSYTMISTTTPGPDNGRVETDLAMVYDPTKEAYDSDSSLISGPTKFHEEYAVSEGSGMELSDPSISLVNSDVHVQDVRVMARAEEMPSPVVAEYWSQKPKANFHGGDPKPNPEEDCGTKDKKQRSCIPNNRQVVSEAIERTERGYTAGIDPLTWS</sequence>
<evidence type="ECO:0000313" key="4">
    <source>
        <dbReference type="Proteomes" id="UP001163846"/>
    </source>
</evidence>
<evidence type="ECO:0000256" key="1">
    <source>
        <dbReference type="SAM" id="MobiDB-lite"/>
    </source>
</evidence>
<protein>
    <submittedName>
        <fullName evidence="3">Uncharacterized protein</fullName>
    </submittedName>
</protein>
<proteinExistence type="predicted"/>
<evidence type="ECO:0000256" key="2">
    <source>
        <dbReference type="SAM" id="SignalP"/>
    </source>
</evidence>
<feature type="compositionally biased region" description="Basic and acidic residues" evidence="1">
    <location>
        <begin position="135"/>
        <end position="149"/>
    </location>
</feature>
<dbReference type="PROSITE" id="PS51257">
    <property type="entry name" value="PROKAR_LIPOPROTEIN"/>
    <property type="match status" value="1"/>
</dbReference>
<reference evidence="3" key="1">
    <citation type="submission" date="2022-08" db="EMBL/GenBank/DDBJ databases">
        <authorList>
            <consortium name="DOE Joint Genome Institute"/>
            <person name="Min B."/>
            <person name="Riley R."/>
            <person name="Sierra-Patev S."/>
            <person name="Naranjo-Ortiz M."/>
            <person name="Looney B."/>
            <person name="Konkel Z."/>
            <person name="Slot J.C."/>
            <person name="Sakamoto Y."/>
            <person name="Steenwyk J.L."/>
            <person name="Rokas A."/>
            <person name="Carro J."/>
            <person name="Camarero S."/>
            <person name="Ferreira P."/>
            <person name="Molpeceres G."/>
            <person name="Ruiz-Duenas F.J."/>
            <person name="Serrano A."/>
            <person name="Henrissat B."/>
            <person name="Drula E."/>
            <person name="Hughes K.W."/>
            <person name="Mata J.L."/>
            <person name="Ishikawa N.K."/>
            <person name="Vargas-Isla R."/>
            <person name="Ushijima S."/>
            <person name="Smith C.A."/>
            <person name="Ahrendt S."/>
            <person name="Andreopoulos W."/>
            <person name="He G."/>
            <person name="Labutti K."/>
            <person name="Lipzen A."/>
            <person name="Ng V."/>
            <person name="Sandor L."/>
            <person name="Barry K."/>
            <person name="Martinez A.T."/>
            <person name="Xiao Y."/>
            <person name="Gibbons J.G."/>
            <person name="Terashima K."/>
            <person name="Hibbett D.S."/>
            <person name="Grigoriev I.V."/>
        </authorList>
    </citation>
    <scope>NUCLEOTIDE SEQUENCE</scope>
    <source>
        <strain evidence="3">TFB9207</strain>
    </source>
</reference>
<accession>A0AA38NY17</accession>
<gene>
    <name evidence="3" type="ORF">F5878DRAFT_666278</name>
</gene>
<name>A0AA38NY17_9AGAR</name>
<dbReference type="EMBL" id="MU806864">
    <property type="protein sequence ID" value="KAJ3832744.1"/>
    <property type="molecule type" value="Genomic_DNA"/>
</dbReference>
<feature type="region of interest" description="Disordered" evidence="1">
    <location>
        <begin position="128"/>
        <end position="159"/>
    </location>
</feature>
<organism evidence="3 4">
    <name type="scientific">Lentinula raphanica</name>
    <dbReference type="NCBI Taxonomy" id="153919"/>
    <lineage>
        <taxon>Eukaryota</taxon>
        <taxon>Fungi</taxon>
        <taxon>Dikarya</taxon>
        <taxon>Basidiomycota</taxon>
        <taxon>Agaricomycotina</taxon>
        <taxon>Agaricomycetes</taxon>
        <taxon>Agaricomycetidae</taxon>
        <taxon>Agaricales</taxon>
        <taxon>Marasmiineae</taxon>
        <taxon>Omphalotaceae</taxon>
        <taxon>Lentinula</taxon>
    </lineage>
</organism>
<keyword evidence="4" id="KW-1185">Reference proteome</keyword>
<dbReference type="AlphaFoldDB" id="A0AA38NY17"/>
<feature type="chain" id="PRO_5041221762" evidence="2">
    <location>
        <begin position="23"/>
        <end position="184"/>
    </location>
</feature>
<dbReference type="Proteomes" id="UP001163846">
    <property type="component" value="Unassembled WGS sequence"/>
</dbReference>
<comment type="caution">
    <text evidence="3">The sequence shown here is derived from an EMBL/GenBank/DDBJ whole genome shotgun (WGS) entry which is preliminary data.</text>
</comment>
<keyword evidence="2" id="KW-0732">Signal</keyword>
<evidence type="ECO:0000313" key="3">
    <source>
        <dbReference type="EMBL" id="KAJ3832744.1"/>
    </source>
</evidence>